<dbReference type="PANTHER" id="PTHR43157">
    <property type="entry name" value="PHOSPHATIDYLINOSITOL-GLYCAN BIOSYNTHESIS CLASS F PROTEIN-RELATED"/>
    <property type="match status" value="1"/>
</dbReference>
<proteinExistence type="predicted"/>
<evidence type="ECO:0000256" key="1">
    <source>
        <dbReference type="ARBA" id="ARBA00023002"/>
    </source>
</evidence>
<dbReference type="PANTHER" id="PTHR43157:SF31">
    <property type="entry name" value="PHOSPHATIDYLINOSITOL-GLYCAN BIOSYNTHESIS CLASS F PROTEIN"/>
    <property type="match status" value="1"/>
</dbReference>
<dbReference type="Proteomes" id="UP000028045">
    <property type="component" value="Unassembled WGS sequence"/>
</dbReference>
<dbReference type="Gene3D" id="3.40.50.720">
    <property type="entry name" value="NAD(P)-binding Rossmann-like Domain"/>
    <property type="match status" value="1"/>
</dbReference>
<dbReference type="Pfam" id="PF00106">
    <property type="entry name" value="adh_short"/>
    <property type="match status" value="1"/>
</dbReference>
<sequence length="343" mass="37747">MSEQFGIRPETRASTLHFLYRQFFVTPPPVLKRDVDLSGKTAIVTGSNGGLGFETARQLLDLGADVILAVRDEAKGHDARKQLSHGRQLPKGGINVWKLDLSSYESIMSFAERAQELPSLDIAILNAGLFNARESFSSAGYEEDIQINYLSNVLLAVLLLPVIKEKKVGKTPGRIVMVSSDVSAWAKFEERQSEPLLGAFKQKMEHWDMAERYGTSKLLGQLFLTELAQKVSASKVTVVCANPGFCRGSSLGRQADGLIRIPLALFSRLVGRTCSLGARTIVHAAAILGEEAHGHYIEDAKIQPMPPLVYQPEGRRIAELLYEETLDEMSFAGARGIIELLHE</sequence>
<reference evidence="2 3" key="1">
    <citation type="journal article" date="2014" name="BMC Genomics">
        <title>Comparative genome sequencing reveals chemotype-specific gene clusters in the toxigenic black mold Stachybotrys.</title>
        <authorList>
            <person name="Semeiks J."/>
            <person name="Borek D."/>
            <person name="Otwinowski Z."/>
            <person name="Grishin N.V."/>
        </authorList>
    </citation>
    <scope>NUCLEOTIDE SEQUENCE [LARGE SCALE GENOMIC DNA]</scope>
    <source>
        <strain evidence="3">CBS 109288 / IBT 7711</strain>
    </source>
</reference>
<dbReference type="PRINTS" id="PR00081">
    <property type="entry name" value="GDHRDH"/>
</dbReference>
<organism evidence="2 3">
    <name type="scientific">Stachybotrys chartarum (strain CBS 109288 / IBT 7711)</name>
    <name type="common">Toxic black mold</name>
    <name type="synonym">Stilbospora chartarum</name>
    <dbReference type="NCBI Taxonomy" id="1280523"/>
    <lineage>
        <taxon>Eukaryota</taxon>
        <taxon>Fungi</taxon>
        <taxon>Dikarya</taxon>
        <taxon>Ascomycota</taxon>
        <taxon>Pezizomycotina</taxon>
        <taxon>Sordariomycetes</taxon>
        <taxon>Hypocreomycetidae</taxon>
        <taxon>Hypocreales</taxon>
        <taxon>Stachybotryaceae</taxon>
        <taxon>Stachybotrys</taxon>
    </lineage>
</organism>
<dbReference type="OrthoDB" id="191139at2759"/>
<dbReference type="InterPro" id="IPR002347">
    <property type="entry name" value="SDR_fam"/>
</dbReference>
<accession>A0A084AHA0</accession>
<dbReference type="HOGENOM" id="CLU_010194_44_4_1"/>
<keyword evidence="1" id="KW-0560">Oxidoreductase</keyword>
<dbReference type="SUPFAM" id="SSF51735">
    <property type="entry name" value="NAD(P)-binding Rossmann-fold domains"/>
    <property type="match status" value="1"/>
</dbReference>
<dbReference type="InterPro" id="IPR036291">
    <property type="entry name" value="NAD(P)-bd_dom_sf"/>
</dbReference>
<name>A0A084AHA0_STACB</name>
<keyword evidence="3" id="KW-1185">Reference proteome</keyword>
<evidence type="ECO:0008006" key="4">
    <source>
        <dbReference type="Google" id="ProtNLM"/>
    </source>
</evidence>
<gene>
    <name evidence="2" type="ORF">S7711_02879</name>
</gene>
<evidence type="ECO:0000313" key="2">
    <source>
        <dbReference type="EMBL" id="KEY64679.1"/>
    </source>
</evidence>
<dbReference type="EMBL" id="KL648731">
    <property type="protein sequence ID" value="KEY64679.1"/>
    <property type="molecule type" value="Genomic_DNA"/>
</dbReference>
<protein>
    <recommendedName>
        <fullName evidence="4">NAD(P)-binding protein</fullName>
    </recommendedName>
</protein>
<dbReference type="AlphaFoldDB" id="A0A084AHA0"/>
<dbReference type="GO" id="GO:0016491">
    <property type="term" value="F:oxidoreductase activity"/>
    <property type="evidence" value="ECO:0007669"/>
    <property type="project" value="UniProtKB-KW"/>
</dbReference>
<evidence type="ECO:0000313" key="3">
    <source>
        <dbReference type="Proteomes" id="UP000028045"/>
    </source>
</evidence>